<dbReference type="Proteomes" id="UP000319746">
    <property type="component" value="Unassembled WGS sequence"/>
</dbReference>
<feature type="transmembrane region" description="Helical" evidence="1">
    <location>
        <begin position="203"/>
        <end position="221"/>
    </location>
</feature>
<feature type="transmembrane region" description="Helical" evidence="1">
    <location>
        <begin position="161"/>
        <end position="183"/>
    </location>
</feature>
<evidence type="ECO:0000256" key="1">
    <source>
        <dbReference type="SAM" id="Phobius"/>
    </source>
</evidence>
<comment type="caution">
    <text evidence="2">The sequence shown here is derived from an EMBL/GenBank/DDBJ whole genome shotgun (WGS) entry which is preliminary data.</text>
</comment>
<feature type="transmembrane region" description="Helical" evidence="1">
    <location>
        <begin position="42"/>
        <end position="68"/>
    </location>
</feature>
<sequence>MLTARRIRWGLIGLLFLGALLIPTNAEPLGEYLPTRGVMLIALVMSFGASQLVAFQWIVLPSLAILLFGSPVTQLFAAEVLPLLWWFTGLMFWALSGQELLELAVHRLKGLAQQYSSLADVPRGRLVRFHVPNWIIAGIVITVYTVVVPVVVHGQVAQQTLWVVLFGSLAGCVIALLTGRWRLYAVFLVSVVLAVTFLERADYATFLGFSWLTAYVVACIMKDPSTIHRSLVQVRRAAKLPLKDQGTPAAQG</sequence>
<dbReference type="EMBL" id="VFOU01000001">
    <property type="protein sequence ID" value="TQL74305.1"/>
    <property type="molecule type" value="Genomic_DNA"/>
</dbReference>
<evidence type="ECO:0000313" key="3">
    <source>
        <dbReference type="Proteomes" id="UP000319746"/>
    </source>
</evidence>
<keyword evidence="1" id="KW-1133">Transmembrane helix</keyword>
<keyword evidence="1" id="KW-0472">Membrane</keyword>
<feature type="transmembrane region" description="Helical" evidence="1">
    <location>
        <begin position="75"/>
        <end position="95"/>
    </location>
</feature>
<dbReference type="AlphaFoldDB" id="A0A543AP27"/>
<evidence type="ECO:0000313" key="2">
    <source>
        <dbReference type="EMBL" id="TQL74305.1"/>
    </source>
</evidence>
<accession>A0A543AP27</accession>
<name>A0A543AP27_9MICC</name>
<protein>
    <submittedName>
        <fullName evidence="2">Uncharacterized protein</fullName>
    </submittedName>
</protein>
<feature type="transmembrane region" description="Helical" evidence="1">
    <location>
        <begin position="134"/>
        <end position="154"/>
    </location>
</feature>
<organism evidence="2 3">
    <name type="scientific">Enteractinococcus coprophilus</name>
    <dbReference type="NCBI Taxonomy" id="1027633"/>
    <lineage>
        <taxon>Bacteria</taxon>
        <taxon>Bacillati</taxon>
        <taxon>Actinomycetota</taxon>
        <taxon>Actinomycetes</taxon>
        <taxon>Micrococcales</taxon>
        <taxon>Micrococcaceae</taxon>
    </lineage>
</organism>
<keyword evidence="1" id="KW-0812">Transmembrane</keyword>
<gene>
    <name evidence="2" type="ORF">FB556_0766</name>
</gene>
<reference evidence="2 3" key="1">
    <citation type="submission" date="2019-06" db="EMBL/GenBank/DDBJ databases">
        <title>Sequencing the genomes of 1000 actinobacteria strains.</title>
        <authorList>
            <person name="Klenk H.-P."/>
        </authorList>
    </citation>
    <scope>NUCLEOTIDE SEQUENCE [LARGE SCALE GENOMIC DNA]</scope>
    <source>
        <strain evidence="2 3">DSM 24083</strain>
    </source>
</reference>
<proteinExistence type="predicted"/>
<keyword evidence="3" id="KW-1185">Reference proteome</keyword>